<keyword evidence="5" id="KW-0255">Endonuclease</keyword>
<dbReference type="EMBL" id="LAZR01001972">
    <property type="protein sequence ID" value="KKN36334.1"/>
    <property type="molecule type" value="Genomic_DNA"/>
</dbReference>
<dbReference type="PROSITE" id="PS01306">
    <property type="entry name" value="UPF0054"/>
    <property type="match status" value="1"/>
</dbReference>
<dbReference type="Pfam" id="PF02130">
    <property type="entry name" value="YbeY"/>
    <property type="match status" value="1"/>
</dbReference>
<dbReference type="GO" id="GO:0046872">
    <property type="term" value="F:metal ion binding"/>
    <property type="evidence" value="ECO:0007669"/>
    <property type="project" value="UniProtKB-KW"/>
</dbReference>
<organism evidence="8">
    <name type="scientific">marine sediment metagenome</name>
    <dbReference type="NCBI Taxonomy" id="412755"/>
    <lineage>
        <taxon>unclassified sequences</taxon>
        <taxon>metagenomes</taxon>
        <taxon>ecological metagenomes</taxon>
    </lineage>
</organism>
<proteinExistence type="inferred from homology"/>
<keyword evidence="6" id="KW-0378">Hydrolase</keyword>
<accession>A0A0F9Q1H7</accession>
<evidence type="ECO:0000256" key="3">
    <source>
        <dbReference type="ARBA" id="ARBA00022722"/>
    </source>
</evidence>
<dbReference type="NCBIfam" id="TIGR00043">
    <property type="entry name" value="rRNA maturation RNase YbeY"/>
    <property type="match status" value="1"/>
</dbReference>
<evidence type="ECO:0000313" key="8">
    <source>
        <dbReference type="EMBL" id="KKN36334.1"/>
    </source>
</evidence>
<reference evidence="8" key="1">
    <citation type="journal article" date="2015" name="Nature">
        <title>Complex archaea that bridge the gap between prokaryotes and eukaryotes.</title>
        <authorList>
            <person name="Spang A."/>
            <person name="Saw J.H."/>
            <person name="Jorgensen S.L."/>
            <person name="Zaremba-Niedzwiedzka K."/>
            <person name="Martijn J."/>
            <person name="Lind A.E."/>
            <person name="van Eijk R."/>
            <person name="Schleper C."/>
            <person name="Guy L."/>
            <person name="Ettema T.J."/>
        </authorList>
    </citation>
    <scope>NUCLEOTIDE SEQUENCE</scope>
</reference>
<evidence type="ECO:0000256" key="7">
    <source>
        <dbReference type="ARBA" id="ARBA00022833"/>
    </source>
</evidence>
<dbReference type="AlphaFoldDB" id="A0A0F9Q1H7"/>
<comment type="similarity">
    <text evidence="2">Belongs to the endoribonuclease YbeY family.</text>
</comment>
<dbReference type="InterPro" id="IPR023091">
    <property type="entry name" value="MetalPrtase_cat_dom_sf_prd"/>
</dbReference>
<protein>
    <submittedName>
        <fullName evidence="8">Uncharacterized protein</fullName>
    </submittedName>
</protein>
<comment type="cofactor">
    <cofactor evidence="1">
        <name>Zn(2+)</name>
        <dbReference type="ChEBI" id="CHEBI:29105"/>
    </cofactor>
</comment>
<keyword evidence="7" id="KW-0862">Zinc</keyword>
<dbReference type="HAMAP" id="MF_00009">
    <property type="entry name" value="Endoribonucl_YbeY"/>
    <property type="match status" value="1"/>
</dbReference>
<evidence type="ECO:0000256" key="4">
    <source>
        <dbReference type="ARBA" id="ARBA00022723"/>
    </source>
</evidence>
<keyword evidence="4" id="KW-0479">Metal-binding</keyword>
<dbReference type="InterPro" id="IPR020549">
    <property type="entry name" value="YbeY_CS"/>
</dbReference>
<evidence type="ECO:0000256" key="1">
    <source>
        <dbReference type="ARBA" id="ARBA00001947"/>
    </source>
</evidence>
<dbReference type="GO" id="GO:0006364">
    <property type="term" value="P:rRNA processing"/>
    <property type="evidence" value="ECO:0007669"/>
    <property type="project" value="InterPro"/>
</dbReference>
<dbReference type="SUPFAM" id="SSF55486">
    <property type="entry name" value="Metalloproteases ('zincins'), catalytic domain"/>
    <property type="match status" value="1"/>
</dbReference>
<dbReference type="InterPro" id="IPR002036">
    <property type="entry name" value="YbeY"/>
</dbReference>
<evidence type="ECO:0000256" key="5">
    <source>
        <dbReference type="ARBA" id="ARBA00022759"/>
    </source>
</evidence>
<name>A0A0F9Q1H7_9ZZZZ</name>
<sequence>MTVMVDYQCAYEGALPDETLFTQWAKAALSEVVGDCELSIRIVDEDESAELNSQYRGKTGPTNVLSFPFDAPVVLEPQLLGDLVICAPVVEREAKEQKKIEQNHWAHMVIHGCLHLLGYDHIEDDEAEVMEALEVTLLQKLNITNPYEWHGNEL</sequence>
<keyword evidence="3" id="KW-0540">Nuclease</keyword>
<dbReference type="GO" id="GO:0004222">
    <property type="term" value="F:metalloendopeptidase activity"/>
    <property type="evidence" value="ECO:0007669"/>
    <property type="project" value="InterPro"/>
</dbReference>
<dbReference type="PANTHER" id="PTHR46986">
    <property type="entry name" value="ENDORIBONUCLEASE YBEY, CHLOROPLASTIC"/>
    <property type="match status" value="1"/>
</dbReference>
<comment type="caution">
    <text evidence="8">The sequence shown here is derived from an EMBL/GenBank/DDBJ whole genome shotgun (WGS) entry which is preliminary data.</text>
</comment>
<evidence type="ECO:0000256" key="6">
    <source>
        <dbReference type="ARBA" id="ARBA00022801"/>
    </source>
</evidence>
<gene>
    <name evidence="8" type="ORF">LCGC14_0774570</name>
</gene>
<evidence type="ECO:0000256" key="2">
    <source>
        <dbReference type="ARBA" id="ARBA00010875"/>
    </source>
</evidence>
<dbReference type="GO" id="GO:0004519">
    <property type="term" value="F:endonuclease activity"/>
    <property type="evidence" value="ECO:0007669"/>
    <property type="project" value="UniProtKB-KW"/>
</dbReference>
<dbReference type="PANTHER" id="PTHR46986:SF1">
    <property type="entry name" value="ENDORIBONUCLEASE YBEY, CHLOROPLASTIC"/>
    <property type="match status" value="1"/>
</dbReference>
<dbReference type="Gene3D" id="3.40.390.30">
    <property type="entry name" value="Metalloproteases ('zincins'), catalytic domain"/>
    <property type="match status" value="1"/>
</dbReference>